<dbReference type="Pfam" id="PF13191">
    <property type="entry name" value="AAA_16"/>
    <property type="match status" value="1"/>
</dbReference>
<accession>A0A7S2HNW4</accession>
<sequence length="530" mass="58783">MAESRLRLKHELLNQLLYDPRLWGTEAQTNELRTTLQDALTQHRNATVLLFGSRGSGKTSTLRHVLQEITPSQTSSASSADSPAFRPIWLDALDFGNDLRASKAWAKTARQIKKRDAEMAGLVPGANTSEYYASFVEKAIRLGRASGSPLLFVLDHLELFAQEPRQSFLYSLLDLASRPDVQLVIVGIARDFALREILEKRVRSRLASAKEIHFFKRSSADAMEMLRDLLTLPVETQPPLLLECDVTEGEVVGSPSKGGGGYDVSGDAQVWNAQWQLLHASPQFGALIERHVGGLGRSMKWLRHAMAAAITSAGSANQNKVSDRGAHDVNQGTPAVLRLSVTDVETALHLNAPYAAATMCVESFSGGSPEVAILAVVVRLTRRNKAEKRFNDRQVTEAKFTETQGFTFRELEREYDDFTQHCTGTSAQVQTKVTLELGFRKLLRLNLLLPVNVRTHGDRSAGSLLSSIDPVHAIGPVWLSFVLRLSELEEALHARRSKGGLSSWEPRPLKAQALRWPVELRSWALRRTEQ</sequence>
<dbReference type="GO" id="GO:0005664">
    <property type="term" value="C:nuclear origin of replication recognition complex"/>
    <property type="evidence" value="ECO:0007669"/>
    <property type="project" value="TreeGrafter"/>
</dbReference>
<dbReference type="PANTHER" id="PTHR12087">
    <property type="entry name" value="ORIGIN RECOGNITION COMPLEX SUBUNIT 4"/>
    <property type="match status" value="1"/>
</dbReference>
<name>A0A7S2HNW4_9STRA</name>
<dbReference type="InterPro" id="IPR016527">
    <property type="entry name" value="ORC4"/>
</dbReference>
<dbReference type="GO" id="GO:0003688">
    <property type="term" value="F:DNA replication origin binding"/>
    <property type="evidence" value="ECO:0007669"/>
    <property type="project" value="TreeGrafter"/>
</dbReference>
<dbReference type="PANTHER" id="PTHR12087:SF0">
    <property type="entry name" value="ORIGIN RECOGNITION COMPLEX SUBUNIT 4"/>
    <property type="match status" value="1"/>
</dbReference>
<dbReference type="SUPFAM" id="SSF52540">
    <property type="entry name" value="P-loop containing nucleoside triphosphate hydrolases"/>
    <property type="match status" value="1"/>
</dbReference>
<dbReference type="AlphaFoldDB" id="A0A7S2HNW4"/>
<feature type="domain" description="Orc1-like AAA ATPase" evidence="1">
    <location>
        <begin position="24"/>
        <end position="185"/>
    </location>
</feature>
<dbReference type="InterPro" id="IPR041664">
    <property type="entry name" value="AAA_16"/>
</dbReference>
<dbReference type="InterPro" id="IPR027417">
    <property type="entry name" value="P-loop_NTPase"/>
</dbReference>
<evidence type="ECO:0000313" key="2">
    <source>
        <dbReference type="EMBL" id="CAD9495868.1"/>
    </source>
</evidence>
<dbReference type="GO" id="GO:0006270">
    <property type="term" value="P:DNA replication initiation"/>
    <property type="evidence" value="ECO:0007669"/>
    <property type="project" value="TreeGrafter"/>
</dbReference>
<proteinExistence type="predicted"/>
<organism evidence="2">
    <name type="scientific">Octactis speculum</name>
    <dbReference type="NCBI Taxonomy" id="3111310"/>
    <lineage>
        <taxon>Eukaryota</taxon>
        <taxon>Sar</taxon>
        <taxon>Stramenopiles</taxon>
        <taxon>Ochrophyta</taxon>
        <taxon>Dictyochophyceae</taxon>
        <taxon>Dictyochales</taxon>
        <taxon>Dictyochaceae</taxon>
        <taxon>Octactis</taxon>
    </lineage>
</organism>
<gene>
    <name evidence="2" type="ORF">DSPE1174_LOCUS32834</name>
</gene>
<reference evidence="2" key="1">
    <citation type="submission" date="2021-01" db="EMBL/GenBank/DDBJ databases">
        <authorList>
            <person name="Corre E."/>
            <person name="Pelletier E."/>
            <person name="Niang G."/>
            <person name="Scheremetjew M."/>
            <person name="Finn R."/>
            <person name="Kale V."/>
            <person name="Holt S."/>
            <person name="Cochrane G."/>
            <person name="Meng A."/>
            <person name="Brown T."/>
            <person name="Cohen L."/>
        </authorList>
    </citation>
    <scope>NUCLEOTIDE SEQUENCE</scope>
    <source>
        <strain evidence="2">CCMP1381</strain>
    </source>
</reference>
<protein>
    <recommendedName>
        <fullName evidence="1">Orc1-like AAA ATPase domain-containing protein</fullName>
    </recommendedName>
</protein>
<evidence type="ECO:0000259" key="1">
    <source>
        <dbReference type="Pfam" id="PF13191"/>
    </source>
</evidence>
<dbReference type="Gene3D" id="3.40.50.300">
    <property type="entry name" value="P-loop containing nucleotide triphosphate hydrolases"/>
    <property type="match status" value="1"/>
</dbReference>
<dbReference type="EMBL" id="HBGS01063048">
    <property type="protein sequence ID" value="CAD9495868.1"/>
    <property type="molecule type" value="Transcribed_RNA"/>
</dbReference>